<dbReference type="PROSITE" id="PS51257">
    <property type="entry name" value="PROKAR_LIPOPROTEIN"/>
    <property type="match status" value="1"/>
</dbReference>
<dbReference type="Gene3D" id="3.40.190.10">
    <property type="entry name" value="Periplasmic binding protein-like II"/>
    <property type="match status" value="1"/>
</dbReference>
<gene>
    <name evidence="2" type="ORF">EV213_102331</name>
</gene>
<dbReference type="GO" id="GO:0043190">
    <property type="term" value="C:ATP-binding cassette (ABC) transporter complex"/>
    <property type="evidence" value="ECO:0007669"/>
    <property type="project" value="InterPro"/>
</dbReference>
<dbReference type="EMBL" id="SNYJ01000002">
    <property type="protein sequence ID" value="TDQ42300.1"/>
    <property type="molecule type" value="Genomic_DNA"/>
</dbReference>
<proteinExistence type="predicted"/>
<evidence type="ECO:0000313" key="2">
    <source>
        <dbReference type="EMBL" id="TDQ42300.1"/>
    </source>
</evidence>
<name>A0A4R6U700_9BACI</name>
<evidence type="ECO:0000313" key="3">
    <source>
        <dbReference type="Proteomes" id="UP000295632"/>
    </source>
</evidence>
<dbReference type="SUPFAM" id="SSF53850">
    <property type="entry name" value="Periplasmic binding protein-like II"/>
    <property type="match status" value="1"/>
</dbReference>
<dbReference type="InterPro" id="IPR007210">
    <property type="entry name" value="ABC_Gly_betaine_transp_sub-bd"/>
</dbReference>
<dbReference type="GO" id="GO:0022857">
    <property type="term" value="F:transmembrane transporter activity"/>
    <property type="evidence" value="ECO:0007669"/>
    <property type="project" value="InterPro"/>
</dbReference>
<feature type="domain" description="ABC-type glycine betaine transport system substrate-binding" evidence="1">
    <location>
        <begin position="28"/>
        <end position="293"/>
    </location>
</feature>
<reference evidence="2 3" key="1">
    <citation type="submission" date="2019-03" db="EMBL/GenBank/DDBJ databases">
        <title>Genomic Encyclopedia of Type Strains, Phase IV (KMG-IV): sequencing the most valuable type-strain genomes for metagenomic binning, comparative biology and taxonomic classification.</title>
        <authorList>
            <person name="Goeker M."/>
        </authorList>
    </citation>
    <scope>NUCLEOTIDE SEQUENCE [LARGE SCALE GENOMIC DNA]</scope>
    <source>
        <strain evidence="2 3">DSM 28697</strain>
    </source>
</reference>
<dbReference type="OrthoDB" id="9801163at2"/>
<accession>A0A4R6U700</accession>
<dbReference type="Pfam" id="PF04069">
    <property type="entry name" value="OpuAC"/>
    <property type="match status" value="1"/>
</dbReference>
<keyword evidence="3" id="KW-1185">Reference proteome</keyword>
<dbReference type="Gene3D" id="3.40.190.120">
    <property type="entry name" value="Osmoprotection protein (prox), domain 2"/>
    <property type="match status" value="1"/>
</dbReference>
<dbReference type="CDD" id="cd13611">
    <property type="entry name" value="PBP2_YehZ"/>
    <property type="match status" value="1"/>
</dbReference>
<dbReference type="RefSeq" id="WP_133579178.1">
    <property type="nucleotide sequence ID" value="NZ_SNYJ01000002.1"/>
</dbReference>
<dbReference type="Proteomes" id="UP000295632">
    <property type="component" value="Unassembled WGS sequence"/>
</dbReference>
<comment type="caution">
    <text evidence="2">The sequence shown here is derived from an EMBL/GenBank/DDBJ whole genome shotgun (WGS) entry which is preliminary data.</text>
</comment>
<evidence type="ECO:0000259" key="1">
    <source>
        <dbReference type="Pfam" id="PF04069"/>
    </source>
</evidence>
<dbReference type="AlphaFoldDB" id="A0A4R6U700"/>
<protein>
    <submittedName>
        <fullName evidence="2">Osmoprotectant transport system substrate-binding protein</fullName>
    </submittedName>
</protein>
<sequence>MATFIKTIVLLFLVATLSSCSVLGVGGKSVTVGGKNFTEQYLLSEMTAFLLREEGFNVKEMNNLGSNVIRRALINGQIDLTWEYTGTALVSYMGKEPLPEAEATFQKVKELDEKNNIHWMNMSEVNNTYVLMMQKPRAKELGLTSISDLANYVKENPGELTFATDVEFANRVDGLPGVEETYGFEFGVRQVVLMELGLTYEALNNGEVDVAMGFETDGRILEYDFLMLEDDKNFFPPYTAAVAIKDEAIEKYPEIEEITAPLAEKLTSDIMRELNYAVDIEGKSVSLVAYDWLLENGLIEE</sequence>
<organism evidence="2 3">
    <name type="scientific">Aureibacillus halotolerans</name>
    <dbReference type="NCBI Taxonomy" id="1508390"/>
    <lineage>
        <taxon>Bacteria</taxon>
        <taxon>Bacillati</taxon>
        <taxon>Bacillota</taxon>
        <taxon>Bacilli</taxon>
        <taxon>Bacillales</taxon>
        <taxon>Bacillaceae</taxon>
        <taxon>Aureibacillus</taxon>
    </lineage>
</organism>